<evidence type="ECO:0000313" key="11">
    <source>
        <dbReference type="Proteomes" id="UP000315759"/>
    </source>
</evidence>
<accession>A0A544VSN1</accession>
<feature type="transmembrane region" description="Helical" evidence="7">
    <location>
        <begin position="143"/>
        <end position="165"/>
    </location>
</feature>
<feature type="region of interest" description="Disordered" evidence="8">
    <location>
        <begin position="204"/>
        <end position="230"/>
    </location>
</feature>
<evidence type="ECO:0000256" key="5">
    <source>
        <dbReference type="ARBA" id="ARBA00022989"/>
    </source>
</evidence>
<keyword evidence="4 7" id="KW-0812">Transmembrane</keyword>
<proteinExistence type="inferred from homology"/>
<evidence type="ECO:0000256" key="6">
    <source>
        <dbReference type="ARBA" id="ARBA00023136"/>
    </source>
</evidence>
<dbReference type="Proteomes" id="UP000315759">
    <property type="component" value="Unassembled WGS sequence"/>
</dbReference>
<protein>
    <submittedName>
        <fullName evidence="10">DedA family protein</fullName>
    </submittedName>
</protein>
<keyword evidence="3 7" id="KW-1003">Cell membrane</keyword>
<evidence type="ECO:0000256" key="8">
    <source>
        <dbReference type="SAM" id="MobiDB-lite"/>
    </source>
</evidence>
<gene>
    <name evidence="10" type="ORF">D8S82_29330</name>
</gene>
<evidence type="ECO:0000256" key="2">
    <source>
        <dbReference type="ARBA" id="ARBA00010792"/>
    </source>
</evidence>
<sequence length="230" mass="24119">MDPMYWLGHDGMFGSAVLPGVMLIVFLETGLLCPFLPGDTLLFTSGLLAAQDGAPVEIWTLALGTTAAAVAGGQVGYLIGWRLGPAFFRKEDARIFKKRYLASSHAFFAKHGRKAIVIGHFVGVVRTFMPVVAGASGMRYRVFLAYDVLGAAAWGVGLTVVGFHLGNVAFVSTHLELMVVLIAVLSTLPVAASVVRACLARRASGPASPSPSSDPSSTSPGCPPGTGMRR</sequence>
<evidence type="ECO:0000259" key="9">
    <source>
        <dbReference type="Pfam" id="PF09335"/>
    </source>
</evidence>
<name>A0A544VSN1_9MYCO</name>
<dbReference type="EMBL" id="VIFX01000054">
    <property type="protein sequence ID" value="TQR82996.1"/>
    <property type="molecule type" value="Genomic_DNA"/>
</dbReference>
<evidence type="ECO:0000256" key="7">
    <source>
        <dbReference type="RuleBase" id="RU367016"/>
    </source>
</evidence>
<feature type="transmembrane region" description="Helical" evidence="7">
    <location>
        <begin position="12"/>
        <end position="38"/>
    </location>
</feature>
<dbReference type="InterPro" id="IPR032816">
    <property type="entry name" value="VTT_dom"/>
</dbReference>
<feature type="transmembrane region" description="Helical" evidence="7">
    <location>
        <begin position="58"/>
        <end position="80"/>
    </location>
</feature>
<keyword evidence="5 7" id="KW-1133">Transmembrane helix</keyword>
<comment type="similarity">
    <text evidence="2 7">Belongs to the DedA family.</text>
</comment>
<evidence type="ECO:0000256" key="4">
    <source>
        <dbReference type="ARBA" id="ARBA00022692"/>
    </source>
</evidence>
<reference evidence="10 11" key="1">
    <citation type="submission" date="2018-10" db="EMBL/GenBank/DDBJ databases">
        <title>Draft genome of Mycobacterium hodleri strain B.</title>
        <authorList>
            <person name="Amande T.J."/>
            <person name="Mcgenity T.J."/>
        </authorList>
    </citation>
    <scope>NUCLEOTIDE SEQUENCE [LARGE SCALE GENOMIC DNA]</scope>
    <source>
        <strain evidence="10 11">B</strain>
    </source>
</reference>
<dbReference type="GO" id="GO:0005886">
    <property type="term" value="C:plasma membrane"/>
    <property type="evidence" value="ECO:0007669"/>
    <property type="project" value="UniProtKB-SubCell"/>
</dbReference>
<comment type="caution">
    <text evidence="10">The sequence shown here is derived from an EMBL/GenBank/DDBJ whole genome shotgun (WGS) entry which is preliminary data.</text>
</comment>
<feature type="transmembrane region" description="Helical" evidence="7">
    <location>
        <begin position="177"/>
        <end position="199"/>
    </location>
</feature>
<keyword evidence="11" id="KW-1185">Reference proteome</keyword>
<dbReference type="Pfam" id="PF09335">
    <property type="entry name" value="VTT_dom"/>
    <property type="match status" value="1"/>
</dbReference>
<comment type="subcellular location">
    <subcellularLocation>
        <location evidence="1 7">Cell membrane</location>
        <topology evidence="1 7">Multi-pass membrane protein</topology>
    </subcellularLocation>
</comment>
<dbReference type="AlphaFoldDB" id="A0A544VSN1"/>
<keyword evidence="6 7" id="KW-0472">Membrane</keyword>
<dbReference type="PANTHER" id="PTHR30353:SF0">
    <property type="entry name" value="TRANSMEMBRANE PROTEIN"/>
    <property type="match status" value="1"/>
</dbReference>
<evidence type="ECO:0000256" key="3">
    <source>
        <dbReference type="ARBA" id="ARBA00022475"/>
    </source>
</evidence>
<organism evidence="10 11">
    <name type="scientific">Mycolicibacterium hodleri</name>
    <dbReference type="NCBI Taxonomy" id="49897"/>
    <lineage>
        <taxon>Bacteria</taxon>
        <taxon>Bacillati</taxon>
        <taxon>Actinomycetota</taxon>
        <taxon>Actinomycetes</taxon>
        <taxon>Mycobacteriales</taxon>
        <taxon>Mycobacteriaceae</taxon>
        <taxon>Mycolicibacterium</taxon>
    </lineage>
</organism>
<feature type="domain" description="VTT" evidence="9">
    <location>
        <begin position="36"/>
        <end position="162"/>
    </location>
</feature>
<evidence type="ECO:0000256" key="1">
    <source>
        <dbReference type="ARBA" id="ARBA00004651"/>
    </source>
</evidence>
<dbReference type="PANTHER" id="PTHR30353">
    <property type="entry name" value="INNER MEMBRANE PROTEIN DEDA-RELATED"/>
    <property type="match status" value="1"/>
</dbReference>
<evidence type="ECO:0000313" key="10">
    <source>
        <dbReference type="EMBL" id="TQR82996.1"/>
    </source>
</evidence>
<dbReference type="RefSeq" id="WP_142555486.1">
    <property type="nucleotide sequence ID" value="NZ_VIFX01000054.1"/>
</dbReference>
<dbReference type="InterPro" id="IPR032818">
    <property type="entry name" value="DedA-like"/>
</dbReference>